<keyword evidence="4 12" id="KW-0813">Transport</keyword>
<keyword evidence="7 12" id="KW-1005">Bacterial flagellum biogenesis</keyword>
<keyword evidence="13" id="KW-0282">Flagellum</keyword>
<reference evidence="14" key="1">
    <citation type="submission" date="2011-10" db="EMBL/GenBank/DDBJ databases">
        <title>The complete genome of chromosome of Thermovirga lienii DSM 17291.</title>
        <authorList>
            <consortium name="US DOE Joint Genome Institute (JGI-PGF)"/>
            <person name="Lucas S."/>
            <person name="Copeland A."/>
            <person name="Lapidus A."/>
            <person name="Glavina del Rio T."/>
            <person name="Dalin E."/>
            <person name="Tice H."/>
            <person name="Bruce D."/>
            <person name="Goodwin L."/>
            <person name="Pitluck S."/>
            <person name="Peters L."/>
            <person name="Mikhailova N."/>
            <person name="Saunders E."/>
            <person name="Kyrpides N."/>
            <person name="Mavromatis K."/>
            <person name="Ivanova N."/>
            <person name="Last F.I."/>
            <person name="Brettin T."/>
            <person name="Detter J.C."/>
            <person name="Han C."/>
            <person name="Larimer F."/>
            <person name="Land M."/>
            <person name="Hauser L."/>
            <person name="Markowitz V."/>
            <person name="Cheng J.-F."/>
            <person name="Hugenholtz P."/>
            <person name="Woyke T."/>
            <person name="Wu D."/>
            <person name="Spring S."/>
            <person name="Schroeder M."/>
            <person name="Brambilla E.-M."/>
            <person name="Klenk H.-P."/>
            <person name="Eisen J.A."/>
        </authorList>
    </citation>
    <scope>NUCLEOTIDE SEQUENCE [LARGE SCALE GENOMIC DNA]</scope>
    <source>
        <strain evidence="14">ATCC BAA-1197 / DSM 17291 / Cas60314</strain>
    </source>
</reference>
<dbReference type="InterPro" id="IPR006135">
    <property type="entry name" value="T3SS_substrate_exporter"/>
</dbReference>
<evidence type="ECO:0000256" key="3">
    <source>
        <dbReference type="ARBA" id="ARBA00021622"/>
    </source>
</evidence>
<dbReference type="PRINTS" id="PR00950">
    <property type="entry name" value="TYPE3IMSPROT"/>
</dbReference>
<evidence type="ECO:0000256" key="9">
    <source>
        <dbReference type="ARBA" id="ARBA00022989"/>
    </source>
</evidence>
<comment type="similarity">
    <text evidence="2 12">Belongs to the type III secretion exporter family.</text>
</comment>
<keyword evidence="10 12" id="KW-0472">Membrane</keyword>
<evidence type="ECO:0000313" key="14">
    <source>
        <dbReference type="Proteomes" id="UP000005868"/>
    </source>
</evidence>
<dbReference type="EMBL" id="CP003096">
    <property type="protein sequence ID" value="AER65817.1"/>
    <property type="molecule type" value="Genomic_DNA"/>
</dbReference>
<keyword evidence="13" id="KW-0966">Cell projection</keyword>
<evidence type="ECO:0000256" key="2">
    <source>
        <dbReference type="ARBA" id="ARBA00010690"/>
    </source>
</evidence>
<evidence type="ECO:0000256" key="1">
    <source>
        <dbReference type="ARBA" id="ARBA00004651"/>
    </source>
</evidence>
<feature type="transmembrane region" description="Helical" evidence="12">
    <location>
        <begin position="117"/>
        <end position="147"/>
    </location>
</feature>
<dbReference type="FunFam" id="3.40.1690.10:FF:000001">
    <property type="entry name" value="Flagellar biosynthetic protein FlhB"/>
    <property type="match status" value="1"/>
</dbReference>
<dbReference type="Gene3D" id="6.10.250.2080">
    <property type="match status" value="1"/>
</dbReference>
<dbReference type="MEROPS" id="N06.A01"/>
<dbReference type="GO" id="GO:0009306">
    <property type="term" value="P:protein secretion"/>
    <property type="evidence" value="ECO:0007669"/>
    <property type="project" value="InterPro"/>
</dbReference>
<evidence type="ECO:0000256" key="7">
    <source>
        <dbReference type="ARBA" id="ARBA00022795"/>
    </source>
</evidence>
<dbReference type="Pfam" id="PF01312">
    <property type="entry name" value="Bac_export_2"/>
    <property type="match status" value="1"/>
</dbReference>
<accession>G7V5J0</accession>
<evidence type="ECO:0000256" key="6">
    <source>
        <dbReference type="ARBA" id="ARBA00022692"/>
    </source>
</evidence>
<dbReference type="GO" id="GO:0044780">
    <property type="term" value="P:bacterial-type flagellum assembly"/>
    <property type="evidence" value="ECO:0007669"/>
    <property type="project" value="InterPro"/>
</dbReference>
<evidence type="ECO:0000313" key="13">
    <source>
        <dbReference type="EMBL" id="AER65817.1"/>
    </source>
</evidence>
<keyword evidence="6 12" id="KW-0812">Transmembrane</keyword>
<keyword evidence="14" id="KW-1185">Reference proteome</keyword>
<evidence type="ECO:0000256" key="4">
    <source>
        <dbReference type="ARBA" id="ARBA00022448"/>
    </source>
</evidence>
<evidence type="ECO:0000256" key="8">
    <source>
        <dbReference type="ARBA" id="ARBA00022927"/>
    </source>
</evidence>
<dbReference type="NCBIfam" id="TIGR00328">
    <property type="entry name" value="flhB"/>
    <property type="match status" value="1"/>
</dbReference>
<evidence type="ECO:0000256" key="10">
    <source>
        <dbReference type="ARBA" id="ARBA00023136"/>
    </source>
</evidence>
<reference evidence="13 14" key="2">
    <citation type="journal article" date="2012" name="Stand. Genomic Sci.">
        <title>Genome sequence of the moderately thermophilic, amino-acid-degrading and sulfur-reducing bacterium Thermovirga lienii type strain (Cas60314(T)).</title>
        <authorList>
            <person name="Goker M."/>
            <person name="Saunders E."/>
            <person name="Lapidus A."/>
            <person name="Nolan M."/>
            <person name="Lucas S."/>
            <person name="Hammon N."/>
            <person name="Deshpande S."/>
            <person name="Cheng J.F."/>
            <person name="Han C."/>
            <person name="Tapia R."/>
            <person name="Goodwin L.A."/>
            <person name="Pitluck S."/>
            <person name="Liolios K."/>
            <person name="Mavromatis K."/>
            <person name="Pagani I."/>
            <person name="Ivanova N."/>
            <person name="Mikhailova N."/>
            <person name="Pati A."/>
            <person name="Chen A."/>
            <person name="Palaniappan K."/>
            <person name="Land M."/>
            <person name="Chang Y.J."/>
            <person name="Jeffries C.D."/>
            <person name="Brambilla E.M."/>
            <person name="Rohde M."/>
            <person name="Spring S."/>
            <person name="Detter J.C."/>
            <person name="Woyke T."/>
            <person name="Bristow J."/>
            <person name="Eisen J.A."/>
            <person name="Markowitz V."/>
            <person name="Hugenholtz P."/>
            <person name="Kyrpides N.C."/>
            <person name="Klenk H.P."/>
        </authorList>
    </citation>
    <scope>NUCLEOTIDE SEQUENCE [LARGE SCALE GENOMIC DNA]</scope>
    <source>
        <strain evidence="14">ATCC BAA-1197 / DSM 17291 / Cas60314</strain>
    </source>
</reference>
<keyword evidence="13" id="KW-0969">Cilium</keyword>
<dbReference type="STRING" id="580340.Tlie_0071"/>
<dbReference type="InterPro" id="IPR029025">
    <property type="entry name" value="T3SS_substrate_exporter_C"/>
</dbReference>
<name>G7V5J0_THELD</name>
<keyword evidence="11 12" id="KW-1006">Bacterial flagellum protein export</keyword>
<dbReference type="KEGG" id="tli:Tlie_0071"/>
<evidence type="ECO:0000256" key="12">
    <source>
        <dbReference type="RuleBase" id="RU364091"/>
    </source>
</evidence>
<organism evidence="13 14">
    <name type="scientific">Thermovirga lienii (strain ATCC BAA-1197 / DSM 17291 / Cas60314)</name>
    <dbReference type="NCBI Taxonomy" id="580340"/>
    <lineage>
        <taxon>Bacteria</taxon>
        <taxon>Thermotogati</taxon>
        <taxon>Synergistota</taxon>
        <taxon>Synergistia</taxon>
        <taxon>Synergistales</taxon>
        <taxon>Thermovirgaceae</taxon>
        <taxon>Thermovirga</taxon>
    </lineage>
</organism>
<feature type="transmembrane region" description="Helical" evidence="12">
    <location>
        <begin position="168"/>
        <end position="189"/>
    </location>
</feature>
<dbReference type="PANTHER" id="PTHR30531:SF12">
    <property type="entry name" value="FLAGELLAR BIOSYNTHETIC PROTEIN FLHB"/>
    <property type="match status" value="1"/>
</dbReference>
<evidence type="ECO:0000256" key="5">
    <source>
        <dbReference type="ARBA" id="ARBA00022475"/>
    </source>
</evidence>
<evidence type="ECO:0000256" key="11">
    <source>
        <dbReference type="ARBA" id="ARBA00023225"/>
    </source>
</evidence>
<keyword evidence="8 12" id="KW-0653">Protein transport</keyword>
<dbReference type="eggNOG" id="COG1377">
    <property type="taxonomic scope" value="Bacteria"/>
</dbReference>
<dbReference type="AlphaFoldDB" id="G7V5J0"/>
<dbReference type="HOGENOM" id="CLU_041013_1_2_0"/>
<dbReference type="InterPro" id="IPR006136">
    <property type="entry name" value="FlhB"/>
</dbReference>
<comment type="function">
    <text evidence="12">Required for formation of the rod structure in the basal body of the flagellar apparatus. Together with FliI and FliH, may constitute the export apparatus of flagellin.</text>
</comment>
<dbReference type="PANTHER" id="PTHR30531">
    <property type="entry name" value="FLAGELLAR BIOSYNTHETIC PROTEIN FLHB"/>
    <property type="match status" value="1"/>
</dbReference>
<feature type="transmembrane region" description="Helical" evidence="12">
    <location>
        <begin position="209"/>
        <end position="236"/>
    </location>
</feature>
<dbReference type="SUPFAM" id="SSF160544">
    <property type="entry name" value="EscU C-terminal domain-like"/>
    <property type="match status" value="1"/>
</dbReference>
<keyword evidence="9 12" id="KW-1133">Transmembrane helix</keyword>
<proteinExistence type="inferred from homology"/>
<gene>
    <name evidence="12" type="primary">flhB</name>
    <name evidence="13" type="ordered locus">Tlie_0071</name>
</gene>
<keyword evidence="5 12" id="KW-1003">Cell membrane</keyword>
<dbReference type="Proteomes" id="UP000005868">
    <property type="component" value="Chromosome"/>
</dbReference>
<protein>
    <recommendedName>
        <fullName evidence="3 12">Flagellar biosynthetic protein FlhB</fullName>
    </recommendedName>
</protein>
<feature type="transmembrane region" description="Helical" evidence="12">
    <location>
        <begin position="57"/>
        <end position="73"/>
    </location>
</feature>
<sequence>MDFEEKGGTSRGDFPLHAGGALFFDLQLFSQEKTEEATPRKKKKEREEGHVAQSKDLTSAFGILGGMVTLFALSKLFWKAFKAYLVWVFQWASVAVWDEGEWAKVTFSKSGAFFLKVWFPVALVCSIILVFVLSRQVGFAVTFKPLVPSFERFSLVRGLKRMFSLRSLIEAIKGIIKAAILFGVLYFGLRKEIPVIRQISYGGVYLAAGQVFMIIFRLIVRLGLALLVLGVFDLGYQKWEFARSIRMTKQEVKEEFKQTEGDPFTKQRIRRRQSEIARQRMISQVPQADVVLTNPTHLAVALKYDRATMNAPKVVAKGAGYIALRIREIAEDANVPIVEDKPLARTLYRNVDVGEEIPESLYVAIAEVLAYVYSLKKERQEKAYHPA</sequence>
<comment type="subcellular location">
    <subcellularLocation>
        <location evidence="1">Cell membrane</location>
        <topology evidence="1">Multi-pass membrane protein</topology>
    </subcellularLocation>
</comment>
<dbReference type="GO" id="GO:0005886">
    <property type="term" value="C:plasma membrane"/>
    <property type="evidence" value="ECO:0007669"/>
    <property type="project" value="UniProtKB-SubCell"/>
</dbReference>
<dbReference type="Gene3D" id="3.40.1690.10">
    <property type="entry name" value="secretion proteins EscU"/>
    <property type="match status" value="1"/>
</dbReference>